<evidence type="ECO:0000256" key="5">
    <source>
        <dbReference type="SAM" id="MobiDB-lite"/>
    </source>
</evidence>
<dbReference type="Pfam" id="PF01753">
    <property type="entry name" value="zf-MYND"/>
    <property type="match status" value="1"/>
</dbReference>
<dbReference type="InterPro" id="IPR002893">
    <property type="entry name" value="Znf_MYND"/>
</dbReference>
<dbReference type="SUPFAM" id="SSF144232">
    <property type="entry name" value="HIT/MYND zinc finger-like"/>
    <property type="match status" value="1"/>
</dbReference>
<evidence type="ECO:0000256" key="4">
    <source>
        <dbReference type="PROSITE-ProRule" id="PRU00134"/>
    </source>
</evidence>
<dbReference type="PANTHER" id="PTHR46758:SF2">
    <property type="entry name" value="OJ1485_B09.11 PROTEIN"/>
    <property type="match status" value="1"/>
</dbReference>
<evidence type="ECO:0000256" key="3">
    <source>
        <dbReference type="ARBA" id="ARBA00022833"/>
    </source>
</evidence>
<feature type="domain" description="MYND-type" evidence="6">
    <location>
        <begin position="446"/>
        <end position="473"/>
    </location>
</feature>
<protein>
    <recommendedName>
        <fullName evidence="6">MYND-type domain-containing protein</fullName>
    </recommendedName>
</protein>
<proteinExistence type="predicted"/>
<organism evidence="7">
    <name type="scientific">Attheya septentrionalis</name>
    <dbReference type="NCBI Taxonomy" id="420275"/>
    <lineage>
        <taxon>Eukaryota</taxon>
        <taxon>Sar</taxon>
        <taxon>Stramenopiles</taxon>
        <taxon>Ochrophyta</taxon>
        <taxon>Bacillariophyta</taxon>
        <taxon>Coscinodiscophyceae</taxon>
        <taxon>Chaetocerotophycidae</taxon>
        <taxon>Chaetocerotales</taxon>
        <taxon>Attheyaceae</taxon>
        <taxon>Attheya</taxon>
    </lineage>
</organism>
<dbReference type="Gene3D" id="6.10.140.2220">
    <property type="match status" value="1"/>
</dbReference>
<feature type="compositionally biased region" description="Basic and acidic residues" evidence="5">
    <location>
        <begin position="95"/>
        <end position="122"/>
    </location>
</feature>
<keyword evidence="1" id="KW-0479">Metal-binding</keyword>
<dbReference type="GO" id="GO:0008270">
    <property type="term" value="F:zinc ion binding"/>
    <property type="evidence" value="ECO:0007669"/>
    <property type="project" value="UniProtKB-KW"/>
</dbReference>
<dbReference type="EMBL" id="HBHQ01003739">
    <property type="protein sequence ID" value="CAD9810661.1"/>
    <property type="molecule type" value="Transcribed_RNA"/>
</dbReference>
<reference evidence="7" key="1">
    <citation type="submission" date="2021-01" db="EMBL/GenBank/DDBJ databases">
        <authorList>
            <person name="Corre E."/>
            <person name="Pelletier E."/>
            <person name="Niang G."/>
            <person name="Scheremetjew M."/>
            <person name="Finn R."/>
            <person name="Kale V."/>
            <person name="Holt S."/>
            <person name="Cochrane G."/>
            <person name="Meng A."/>
            <person name="Brown T."/>
            <person name="Cohen L."/>
        </authorList>
    </citation>
    <scope>NUCLEOTIDE SEQUENCE</scope>
    <source>
        <strain evidence="7">CCMP2084</strain>
    </source>
</reference>
<feature type="region of interest" description="Disordered" evidence="5">
    <location>
        <begin position="85"/>
        <end position="124"/>
    </location>
</feature>
<accession>A0A7S2XJG7</accession>
<evidence type="ECO:0000256" key="2">
    <source>
        <dbReference type="ARBA" id="ARBA00022771"/>
    </source>
</evidence>
<keyword evidence="3" id="KW-0862">Zinc</keyword>
<dbReference type="PROSITE" id="PS50865">
    <property type="entry name" value="ZF_MYND_2"/>
    <property type="match status" value="1"/>
</dbReference>
<dbReference type="Gene3D" id="1.25.40.10">
    <property type="entry name" value="Tetratricopeptide repeat domain"/>
    <property type="match status" value="1"/>
</dbReference>
<evidence type="ECO:0000259" key="6">
    <source>
        <dbReference type="PROSITE" id="PS50865"/>
    </source>
</evidence>
<name>A0A7S2XJG7_9STRA</name>
<evidence type="ECO:0000256" key="1">
    <source>
        <dbReference type="ARBA" id="ARBA00022723"/>
    </source>
</evidence>
<dbReference type="InterPro" id="IPR044508">
    <property type="entry name" value="At5g50450/At1g67340-like"/>
</dbReference>
<sequence>MSGIKDGDFFASMRRAIMAGVRRLPSNPKRSAPAIKVSCDSLRSPEGTNRKRSLGEVNMNVNVSVEQGAQTQDGSRTPVLVLPRSAGDMFGSQDRPCKRFRSEGTPDQSSGEKPKPRTRLETSDVSQCRSDLLRMIPEDVVQHVLSFVPTAADRFAIQTSCTVFRQASNSVAILRNLDLGGDLETGKLGILTEDASPSSAARALAPIARSGNLEAVYMLGMIRSYCSGNVEQGILILQLASCRSFSRASYALGLMLRDYRRDDSKKYLMLAAKQGYLPAEQEILTGEQMRDKHGELDADELRRYLDPISLNRFLRRHYLHSTEVRCVQTSHCWNPLCGRWAFKTASSARVVGGRPGAIFPFAGNILRAVGDRAPGMIPPADTRESLFEPRVMASAQGSSESVEVVARPYMNLSLPTNQEASHVHPVHTHDTHFSRQAHGVSRMKMCSSCRRAKYCSKLCQLYDWRSGRHKKECQYLGNQNP</sequence>
<dbReference type="PANTHER" id="PTHR46758">
    <property type="entry name" value="MYND DOMAIN-CONTAINING"/>
    <property type="match status" value="1"/>
</dbReference>
<keyword evidence="2 4" id="KW-0863">Zinc-finger</keyword>
<evidence type="ECO:0000313" key="7">
    <source>
        <dbReference type="EMBL" id="CAD9810661.1"/>
    </source>
</evidence>
<dbReference type="InterPro" id="IPR011990">
    <property type="entry name" value="TPR-like_helical_dom_sf"/>
</dbReference>
<dbReference type="AlphaFoldDB" id="A0A7S2XJG7"/>
<gene>
    <name evidence="7" type="ORF">ASEP1449_LOCUS2484</name>
</gene>